<dbReference type="SMART" id="SM00950">
    <property type="entry name" value="Piwi"/>
    <property type="match status" value="1"/>
</dbReference>
<keyword evidence="5" id="KW-1185">Reference proteome</keyword>
<reference evidence="4 5" key="1">
    <citation type="submission" date="2016-10" db="EMBL/GenBank/DDBJ databases">
        <authorList>
            <person name="de Groot N.N."/>
        </authorList>
    </citation>
    <scope>NUCLEOTIDE SEQUENCE [LARGE SCALE GENOMIC DNA]</scope>
    <source>
        <strain evidence="4 5">CGMCC 1.7056</strain>
    </source>
</reference>
<protein>
    <recommendedName>
        <fullName evidence="2">Protein argonaute</fullName>
    </recommendedName>
</protein>
<dbReference type="CDD" id="cd04659">
    <property type="entry name" value="Piwi_piwi-like_ProArk"/>
    <property type="match status" value="1"/>
</dbReference>
<dbReference type="EMBL" id="FOLB01000029">
    <property type="protein sequence ID" value="SFD05116.1"/>
    <property type="molecule type" value="Genomic_DNA"/>
</dbReference>
<dbReference type="InterPro" id="IPR012337">
    <property type="entry name" value="RNaseH-like_sf"/>
</dbReference>
<evidence type="ECO:0000259" key="3">
    <source>
        <dbReference type="SMART" id="SM00950"/>
    </source>
</evidence>
<proteinExistence type="inferred from homology"/>
<dbReference type="GO" id="GO:0003676">
    <property type="term" value="F:nucleic acid binding"/>
    <property type="evidence" value="ECO:0007669"/>
    <property type="project" value="InterPro"/>
</dbReference>
<feature type="domain" description="Piwi" evidence="3">
    <location>
        <begin position="143"/>
        <end position="464"/>
    </location>
</feature>
<dbReference type="SUPFAM" id="SSF53098">
    <property type="entry name" value="Ribonuclease H-like"/>
    <property type="match status" value="1"/>
</dbReference>
<dbReference type="RefSeq" id="WP_091126758.1">
    <property type="nucleotide sequence ID" value="NZ_FOLB01000029.1"/>
</dbReference>
<gene>
    <name evidence="4" type="ORF">SAMN04487968_1294</name>
</gene>
<organism evidence="4 5">
    <name type="scientific">Nocardioides terrae</name>
    <dbReference type="NCBI Taxonomy" id="574651"/>
    <lineage>
        <taxon>Bacteria</taxon>
        <taxon>Bacillati</taxon>
        <taxon>Actinomycetota</taxon>
        <taxon>Actinomycetes</taxon>
        <taxon>Propionibacteriales</taxon>
        <taxon>Nocardioidaceae</taxon>
        <taxon>Nocardioides</taxon>
    </lineage>
</organism>
<dbReference type="InterPro" id="IPR036397">
    <property type="entry name" value="RNaseH_sf"/>
</dbReference>
<dbReference type="Gene3D" id="3.30.420.10">
    <property type="entry name" value="Ribonuclease H-like superfamily/Ribonuclease H"/>
    <property type="match status" value="1"/>
</dbReference>
<dbReference type="Proteomes" id="UP000198832">
    <property type="component" value="Unassembled WGS sequence"/>
</dbReference>
<evidence type="ECO:0000313" key="4">
    <source>
        <dbReference type="EMBL" id="SFD05116.1"/>
    </source>
</evidence>
<sequence>MKLTFIEEPDLEFGNGSRHIDPRSGINNYGPADLSNTGVRTIQIGIVGTKEAIDGVKAWLDRCREPIAPKESPLSHLYLPFPGFHTSVGFRSTIIWNGRLERTLDKRALENIATLSPLQAVQKGVELYEAELRTLDEEPNCDVIIVCRPDDLPEREEPKTNPDRPWEQPKAASIGFDFHELLKARSLSGSRPIQIIRRETWDPTYKPKGRDRRRQQDEATKAWNLHTALYYKAGGVPWRMTRHVRDLTTCYVGVAFYRSTDNETLQTSVAQVFNERGDGVIVRGAQATQSKDDRQPHLTGDDAKDLLEQSLARYRIEHKTAPARVMLHKTSSFTLEELEGFRAAAEAERLAMLELVWIPRDDSPRLFRQGEQTTLRGTLLSLTDTRHLLYTRGSVPFYRTYPGMYVPSALPFRLVDVQSSAAEIATELLALSKMNWNATQLDGRVPITLRTADSIGRILKHLGPNERPAPRYAYYM</sequence>
<evidence type="ECO:0000256" key="2">
    <source>
        <dbReference type="ARBA" id="ARBA00035032"/>
    </source>
</evidence>
<dbReference type="InterPro" id="IPR003165">
    <property type="entry name" value="Piwi"/>
</dbReference>
<dbReference type="AlphaFoldDB" id="A0A1I1P619"/>
<accession>A0A1I1P619</accession>
<evidence type="ECO:0000313" key="5">
    <source>
        <dbReference type="Proteomes" id="UP000198832"/>
    </source>
</evidence>
<evidence type="ECO:0000256" key="1">
    <source>
        <dbReference type="ARBA" id="ARBA00035012"/>
    </source>
</evidence>
<comment type="similarity">
    <text evidence="1">Belongs to the argonaute family. Long pAgo subfamily.</text>
</comment>
<name>A0A1I1P619_9ACTN</name>
<dbReference type="STRING" id="574651.SAMN04487968_1294"/>
<dbReference type="OrthoDB" id="530017at2"/>